<keyword evidence="4" id="KW-1185">Reference proteome</keyword>
<dbReference type="Proteomes" id="UP000824334">
    <property type="component" value="Chromosome"/>
</dbReference>
<protein>
    <submittedName>
        <fullName evidence="3">Peptidase S41</fullName>
    </submittedName>
</protein>
<evidence type="ECO:0000259" key="2">
    <source>
        <dbReference type="Pfam" id="PF03572"/>
    </source>
</evidence>
<dbReference type="InterPro" id="IPR005151">
    <property type="entry name" value="Tail-specific_protease"/>
</dbReference>
<dbReference type="Pfam" id="PF03572">
    <property type="entry name" value="Peptidase_S41"/>
    <property type="match status" value="1"/>
</dbReference>
<evidence type="ECO:0000313" key="3">
    <source>
        <dbReference type="EMBL" id="QYC10104.1"/>
    </source>
</evidence>
<feature type="signal peptide" evidence="1">
    <location>
        <begin position="1"/>
        <end position="20"/>
    </location>
</feature>
<name>A0ABX8THH9_9CAUL</name>
<keyword evidence="1" id="KW-0732">Signal</keyword>
<dbReference type="GeneID" id="94376856"/>
<dbReference type="RefSeq" id="WP_219352942.1">
    <property type="nucleotide sequence ID" value="NZ_CP080034.1"/>
</dbReference>
<proteinExistence type="predicted"/>
<feature type="domain" description="Tail specific protease" evidence="2">
    <location>
        <begin position="261"/>
        <end position="448"/>
    </location>
</feature>
<organism evidence="3 4">
    <name type="scientific">Brevundimonas nasdae</name>
    <dbReference type="NCBI Taxonomy" id="172043"/>
    <lineage>
        <taxon>Bacteria</taxon>
        <taxon>Pseudomonadati</taxon>
        <taxon>Pseudomonadota</taxon>
        <taxon>Alphaproteobacteria</taxon>
        <taxon>Caulobacterales</taxon>
        <taxon>Caulobacteraceae</taxon>
        <taxon>Brevundimonas</taxon>
    </lineage>
</organism>
<gene>
    <name evidence="3" type="ORF">KWG56_16320</name>
</gene>
<feature type="chain" id="PRO_5045737916" evidence="1">
    <location>
        <begin position="21"/>
        <end position="506"/>
    </location>
</feature>
<reference evidence="3 4" key="1">
    <citation type="submission" date="2021-07" db="EMBL/GenBank/DDBJ databases">
        <title>Isolation and characterization of bacteria from a gold mining with a capacity of golden bioaccumulation.</title>
        <authorList>
            <person name="Yang X.J."/>
        </authorList>
    </citation>
    <scope>NUCLEOTIDE SEQUENCE [LARGE SCALE GENOMIC DNA]</scope>
    <source>
        <strain evidence="3 4">Au29</strain>
    </source>
</reference>
<evidence type="ECO:0000256" key="1">
    <source>
        <dbReference type="SAM" id="SignalP"/>
    </source>
</evidence>
<accession>A0ABX8THH9</accession>
<dbReference type="EMBL" id="CP080034">
    <property type="protein sequence ID" value="QYC10104.1"/>
    <property type="molecule type" value="Genomic_DNA"/>
</dbReference>
<evidence type="ECO:0000313" key="4">
    <source>
        <dbReference type="Proteomes" id="UP000824334"/>
    </source>
</evidence>
<sequence>MKQFLAAGAACLAMTSAVQAQNQSQPEAATAETLKPMDQPRDWSATLVQDATGLHDIMVDSHPGTHDPLNPAFRPRLDQGLELALERAKTTTDAGGWWWALRAYVASFEDGHVGINVTQPGYGFATRWPGFLTIYRGADQVVADRDEADSATPPLGARLIDCDGLAAEALAEQRIGQFRGRWFLEAQHVLFGDWMFLNAQNPWISEMRQCRFETDGATKTYSLNWRATPDDLGARRTRLIQSRALDFGITTLDDGGLWISTPSFNGDPSGETYAKLTALIEEMKVRQASLRAARYVVLDVRGNGGGSSHWSELMAQILWGDDWMAAHSEPAIEAVEWRASDGNLAQISDFLDQLRAANGQPQMIAWAERVVTGMKAAQAEGQVYWRDADDDTGAPVTPPAPALQLMAGPAYVLTDSSCGSACLDAVDLWKAAGAVQVGRETTADTVYMDIRNPVLPSGLAQIALPMKVYRGRARGNNEPQRPDRLFEGDMTDDAALRAWIAGLAAR</sequence>